<gene>
    <name evidence="1" type="ORF">V9T40_009463</name>
</gene>
<comment type="caution">
    <text evidence="1">The sequence shown here is derived from an EMBL/GenBank/DDBJ whole genome shotgun (WGS) entry which is preliminary data.</text>
</comment>
<evidence type="ECO:0000313" key="2">
    <source>
        <dbReference type="Proteomes" id="UP001367676"/>
    </source>
</evidence>
<organism evidence="1 2">
    <name type="scientific">Parthenolecanium corni</name>
    <dbReference type="NCBI Taxonomy" id="536013"/>
    <lineage>
        <taxon>Eukaryota</taxon>
        <taxon>Metazoa</taxon>
        <taxon>Ecdysozoa</taxon>
        <taxon>Arthropoda</taxon>
        <taxon>Hexapoda</taxon>
        <taxon>Insecta</taxon>
        <taxon>Pterygota</taxon>
        <taxon>Neoptera</taxon>
        <taxon>Paraneoptera</taxon>
        <taxon>Hemiptera</taxon>
        <taxon>Sternorrhyncha</taxon>
        <taxon>Coccoidea</taxon>
        <taxon>Coccidae</taxon>
        <taxon>Parthenolecanium</taxon>
    </lineage>
</organism>
<reference evidence="1 2" key="1">
    <citation type="submission" date="2024-03" db="EMBL/GenBank/DDBJ databases">
        <title>Adaptation during the transition from Ophiocordyceps entomopathogen to insect associate is accompanied by gene loss and intensified selection.</title>
        <authorList>
            <person name="Ward C.M."/>
            <person name="Onetto C.A."/>
            <person name="Borneman A.R."/>
        </authorList>
    </citation>
    <scope>NUCLEOTIDE SEQUENCE [LARGE SCALE GENOMIC DNA]</scope>
    <source>
        <strain evidence="1">AWRI1</strain>
        <tissue evidence="1">Single Adult Female</tissue>
    </source>
</reference>
<dbReference type="AlphaFoldDB" id="A0AAN9TQG3"/>
<keyword evidence="2" id="KW-1185">Reference proteome</keyword>
<dbReference type="EMBL" id="JBBCAQ010000010">
    <property type="protein sequence ID" value="KAK7602022.1"/>
    <property type="molecule type" value="Genomic_DNA"/>
</dbReference>
<accession>A0AAN9TQG3</accession>
<proteinExistence type="predicted"/>
<dbReference type="Proteomes" id="UP001367676">
    <property type="component" value="Unassembled WGS sequence"/>
</dbReference>
<protein>
    <submittedName>
        <fullName evidence="1">Uncharacterized protein</fullName>
    </submittedName>
</protein>
<sequence>MRRLQEKSDEKPELLNGKMDVIKPTSLLDTMAPSTWRWALSATPNNGINTINPDELLTLFTDHKLWENFVTK</sequence>
<evidence type="ECO:0000313" key="1">
    <source>
        <dbReference type="EMBL" id="KAK7602022.1"/>
    </source>
</evidence>
<name>A0AAN9TQG3_9HEMI</name>